<dbReference type="RefSeq" id="WP_160958671.1">
    <property type="nucleotide sequence ID" value="NZ_WVUD01000003.1"/>
</dbReference>
<evidence type="ECO:0000256" key="1">
    <source>
        <dbReference type="ARBA" id="ARBA00022676"/>
    </source>
</evidence>
<dbReference type="Gene3D" id="3.40.50.2000">
    <property type="entry name" value="Glycogen Phosphorylase B"/>
    <property type="match status" value="1"/>
</dbReference>
<protein>
    <submittedName>
        <fullName evidence="3">Glycosyl transferase</fullName>
    </submittedName>
</protein>
<dbReference type="AlphaFoldDB" id="A0A7C9NI04"/>
<dbReference type="EMBL" id="WVUD01000003">
    <property type="protein sequence ID" value="MYL82176.1"/>
    <property type="molecule type" value="Genomic_DNA"/>
</dbReference>
<dbReference type="GO" id="GO:0008713">
    <property type="term" value="F:ADP-heptose-lipopolysaccharide heptosyltransferase activity"/>
    <property type="evidence" value="ECO:0007669"/>
    <property type="project" value="TreeGrafter"/>
</dbReference>
<dbReference type="PANTHER" id="PTHR30160">
    <property type="entry name" value="TETRAACYLDISACCHARIDE 4'-KINASE-RELATED"/>
    <property type="match status" value="1"/>
</dbReference>
<evidence type="ECO:0000256" key="2">
    <source>
        <dbReference type="ARBA" id="ARBA00022679"/>
    </source>
</evidence>
<dbReference type="GO" id="GO:0009244">
    <property type="term" value="P:lipopolysaccharide core region biosynthetic process"/>
    <property type="evidence" value="ECO:0007669"/>
    <property type="project" value="TreeGrafter"/>
</dbReference>
<dbReference type="InterPro" id="IPR002201">
    <property type="entry name" value="Glyco_trans_9"/>
</dbReference>
<dbReference type="OrthoDB" id="9795016at2"/>
<dbReference type="InterPro" id="IPR051199">
    <property type="entry name" value="LPS_LOS_Heptosyltrfase"/>
</dbReference>
<evidence type="ECO:0000313" key="3">
    <source>
        <dbReference type="EMBL" id="MYL82176.1"/>
    </source>
</evidence>
<organism evidence="3 4">
    <name type="scientific">Solidesulfovibrio aerotolerans</name>
    <dbReference type="NCBI Taxonomy" id="295255"/>
    <lineage>
        <taxon>Bacteria</taxon>
        <taxon>Pseudomonadati</taxon>
        <taxon>Thermodesulfobacteriota</taxon>
        <taxon>Desulfovibrionia</taxon>
        <taxon>Desulfovibrionales</taxon>
        <taxon>Desulfovibrionaceae</taxon>
        <taxon>Solidesulfovibrio</taxon>
    </lineage>
</organism>
<keyword evidence="4" id="KW-1185">Reference proteome</keyword>
<dbReference type="GO" id="GO:0005829">
    <property type="term" value="C:cytosol"/>
    <property type="evidence" value="ECO:0007669"/>
    <property type="project" value="TreeGrafter"/>
</dbReference>
<comment type="caution">
    <text evidence="3">The sequence shown here is derived from an EMBL/GenBank/DDBJ whole genome shotgun (WGS) entry which is preliminary data.</text>
</comment>
<dbReference type="Pfam" id="PF01075">
    <property type="entry name" value="Glyco_transf_9"/>
    <property type="match status" value="1"/>
</dbReference>
<sequence length="306" mass="31885">MQTPDKIVLEHAGALGDFFLAWPVFLSVLRHFPGIPAHFAVRPSLAGYLSPLATPCPPEIRRGLDARFQGNGWPDVLQNVLVVRPGLAARPPGVQAPQFLFLHGVVPGSAASPRDLYKDALARCGIAFAADYRETFQALFGRPGPHGDTVLLFPGAGHADKGWPLARFEALASLLTRNGLRPVFVLGPAELERGVAPLAGETLAPASVEALSAALRAARCVIGPDCGPLHLAGLHGVAGVALFGPTAPRQWGPQGLAIVTADLPCSPCVGVTSGEFAAACPRPLPCLAGIAVDTVWEQAQEVLALG</sequence>
<reference evidence="3 4" key="1">
    <citation type="submission" date="2020-01" db="EMBL/GenBank/DDBJ databases">
        <title>Genome sequence of Desulfovibrio aerotolerans DSM 16695(T).</title>
        <authorList>
            <person name="Karnachuk O."/>
            <person name="Avakyan M."/>
            <person name="Mardanov A."/>
            <person name="Kadnikov V."/>
            <person name="Ravin N."/>
        </authorList>
    </citation>
    <scope>NUCLEOTIDE SEQUENCE [LARGE SCALE GENOMIC DNA]</scope>
    <source>
        <strain evidence="3 4">DSM 16695</strain>
    </source>
</reference>
<keyword evidence="1" id="KW-0328">Glycosyltransferase</keyword>
<name>A0A7C9NI04_9BACT</name>
<dbReference type="PANTHER" id="PTHR30160:SF1">
    <property type="entry name" value="LIPOPOLYSACCHARIDE 1,2-N-ACETYLGLUCOSAMINETRANSFERASE-RELATED"/>
    <property type="match status" value="1"/>
</dbReference>
<accession>A0A7C9NI04</accession>
<dbReference type="SUPFAM" id="SSF53756">
    <property type="entry name" value="UDP-Glycosyltransferase/glycogen phosphorylase"/>
    <property type="match status" value="1"/>
</dbReference>
<keyword evidence="2 3" id="KW-0808">Transferase</keyword>
<dbReference type="CDD" id="cd03789">
    <property type="entry name" value="GT9_LPS_heptosyltransferase"/>
    <property type="match status" value="1"/>
</dbReference>
<gene>
    <name evidence="3" type="ORF">GTA51_03370</name>
</gene>
<evidence type="ECO:0000313" key="4">
    <source>
        <dbReference type="Proteomes" id="UP000482487"/>
    </source>
</evidence>
<dbReference type="Proteomes" id="UP000482487">
    <property type="component" value="Unassembled WGS sequence"/>
</dbReference>
<proteinExistence type="predicted"/>